<dbReference type="PROSITE" id="PS50089">
    <property type="entry name" value="ZF_RING_2"/>
    <property type="match status" value="1"/>
</dbReference>
<dbReference type="Gene3D" id="2.60.120.920">
    <property type="match status" value="1"/>
</dbReference>
<dbReference type="Pfam" id="PF00643">
    <property type="entry name" value="zf-B_box"/>
    <property type="match status" value="1"/>
</dbReference>
<dbReference type="InterPro" id="IPR003879">
    <property type="entry name" value="Butyrophylin_SPRY"/>
</dbReference>
<dbReference type="Pfam" id="PF25600">
    <property type="entry name" value="TRIM_CC"/>
    <property type="match status" value="1"/>
</dbReference>
<feature type="domain" description="RING-type" evidence="8">
    <location>
        <begin position="15"/>
        <end position="58"/>
    </location>
</feature>
<reference evidence="11 12" key="1">
    <citation type="submission" date="2019-04" db="EMBL/GenBank/DDBJ databases">
        <authorList>
            <consortium name="Wellcome Sanger Institute Data Sharing"/>
        </authorList>
    </citation>
    <scope>NUCLEOTIDE SEQUENCE [LARGE SCALE GENOMIC DNA]</scope>
</reference>
<protein>
    <recommendedName>
        <fullName evidence="13">Tripartite motif-containing protein 16-like</fullName>
    </recommendedName>
</protein>
<dbReference type="InterPro" id="IPR051051">
    <property type="entry name" value="E3_ubiq-ligase_TRIM/RNF"/>
</dbReference>
<dbReference type="InterPro" id="IPR013083">
    <property type="entry name" value="Znf_RING/FYVE/PHD"/>
</dbReference>
<reference evidence="11" key="2">
    <citation type="submission" date="2025-08" db="UniProtKB">
        <authorList>
            <consortium name="Ensembl"/>
        </authorList>
    </citation>
    <scope>IDENTIFICATION</scope>
</reference>
<keyword evidence="7" id="KW-0175">Coiled coil</keyword>
<keyword evidence="1" id="KW-0399">Innate immunity</keyword>
<dbReference type="PROSITE" id="PS00518">
    <property type="entry name" value="ZF_RING_1"/>
    <property type="match status" value="1"/>
</dbReference>
<keyword evidence="5" id="KW-0391">Immunity</keyword>
<dbReference type="InterPro" id="IPR058030">
    <property type="entry name" value="TRIM8/14/16/25/29/45/65_CC"/>
</dbReference>
<dbReference type="PRINTS" id="PR01407">
    <property type="entry name" value="BUTYPHLNCDUF"/>
</dbReference>
<dbReference type="SMART" id="SM00449">
    <property type="entry name" value="SPRY"/>
    <property type="match status" value="1"/>
</dbReference>
<dbReference type="SUPFAM" id="SSF49899">
    <property type="entry name" value="Concanavalin A-like lectins/glucanases"/>
    <property type="match status" value="1"/>
</dbReference>
<evidence type="ECO:0008006" key="13">
    <source>
        <dbReference type="Google" id="ProtNLM"/>
    </source>
</evidence>
<dbReference type="CDD" id="cd16040">
    <property type="entry name" value="SPRY_PRY_SNTX"/>
    <property type="match status" value="1"/>
</dbReference>
<name>A0A8C9SAL0_SCLFO</name>
<dbReference type="InterPro" id="IPR003877">
    <property type="entry name" value="SPRY_dom"/>
</dbReference>
<reference evidence="11" key="3">
    <citation type="submission" date="2025-09" db="UniProtKB">
        <authorList>
            <consortium name="Ensembl"/>
        </authorList>
    </citation>
    <scope>IDENTIFICATION</scope>
</reference>
<feature type="domain" description="B30.2/SPRY" evidence="10">
    <location>
        <begin position="365"/>
        <end position="559"/>
    </location>
</feature>
<dbReference type="PROSITE" id="PS50188">
    <property type="entry name" value="B302_SPRY"/>
    <property type="match status" value="1"/>
</dbReference>
<dbReference type="Pfam" id="PF15227">
    <property type="entry name" value="zf-C3HC4_4"/>
    <property type="match status" value="1"/>
</dbReference>
<feature type="coiled-coil region" evidence="7">
    <location>
        <begin position="197"/>
        <end position="238"/>
    </location>
</feature>
<evidence type="ECO:0000313" key="12">
    <source>
        <dbReference type="Proteomes" id="UP000694397"/>
    </source>
</evidence>
<evidence type="ECO:0000256" key="5">
    <source>
        <dbReference type="ARBA" id="ARBA00022859"/>
    </source>
</evidence>
<evidence type="ECO:0000256" key="6">
    <source>
        <dbReference type="PROSITE-ProRule" id="PRU00024"/>
    </source>
</evidence>
<keyword evidence="3 6" id="KW-0863">Zinc-finger</keyword>
<evidence type="ECO:0000256" key="7">
    <source>
        <dbReference type="SAM" id="Coils"/>
    </source>
</evidence>
<feature type="coiled-coil region" evidence="7">
    <location>
        <begin position="269"/>
        <end position="296"/>
    </location>
</feature>
<organism evidence="11 12">
    <name type="scientific">Scleropages formosus</name>
    <name type="common">Asian bonytongue</name>
    <name type="synonym">Osteoglossum formosum</name>
    <dbReference type="NCBI Taxonomy" id="113540"/>
    <lineage>
        <taxon>Eukaryota</taxon>
        <taxon>Metazoa</taxon>
        <taxon>Chordata</taxon>
        <taxon>Craniata</taxon>
        <taxon>Vertebrata</taxon>
        <taxon>Euteleostomi</taxon>
        <taxon>Actinopterygii</taxon>
        <taxon>Neopterygii</taxon>
        <taxon>Teleostei</taxon>
        <taxon>Osteoglossocephala</taxon>
        <taxon>Osteoglossomorpha</taxon>
        <taxon>Osteoglossiformes</taxon>
        <taxon>Osteoglossidae</taxon>
        <taxon>Scleropages</taxon>
    </lineage>
</organism>
<evidence type="ECO:0000256" key="4">
    <source>
        <dbReference type="ARBA" id="ARBA00022833"/>
    </source>
</evidence>
<keyword evidence="12" id="KW-1185">Reference proteome</keyword>
<evidence type="ECO:0000259" key="8">
    <source>
        <dbReference type="PROSITE" id="PS50089"/>
    </source>
</evidence>
<dbReference type="InterPro" id="IPR043136">
    <property type="entry name" value="B30.2/SPRY_sf"/>
</dbReference>
<dbReference type="OrthoDB" id="6105938at2759"/>
<accession>A0A8C9SAL0</accession>
<evidence type="ECO:0000313" key="11">
    <source>
        <dbReference type="Ensembl" id="ENSSFOP00015030658.2"/>
    </source>
</evidence>
<dbReference type="PANTHER" id="PTHR25465">
    <property type="entry name" value="B-BOX DOMAIN CONTAINING"/>
    <property type="match status" value="1"/>
</dbReference>
<dbReference type="InterPro" id="IPR001841">
    <property type="entry name" value="Znf_RING"/>
</dbReference>
<dbReference type="GO" id="GO:0008270">
    <property type="term" value="F:zinc ion binding"/>
    <property type="evidence" value="ECO:0007669"/>
    <property type="project" value="UniProtKB-KW"/>
</dbReference>
<dbReference type="Gene3D" id="3.30.160.60">
    <property type="entry name" value="Classic Zinc Finger"/>
    <property type="match status" value="1"/>
</dbReference>
<dbReference type="SMART" id="SM00589">
    <property type="entry name" value="PRY"/>
    <property type="match status" value="1"/>
</dbReference>
<dbReference type="SUPFAM" id="SSF57845">
    <property type="entry name" value="B-box zinc-binding domain"/>
    <property type="match status" value="1"/>
</dbReference>
<dbReference type="Pfam" id="PF13765">
    <property type="entry name" value="PRY"/>
    <property type="match status" value="1"/>
</dbReference>
<dbReference type="AlphaFoldDB" id="A0A8C9SAL0"/>
<evidence type="ECO:0000256" key="3">
    <source>
        <dbReference type="ARBA" id="ARBA00022771"/>
    </source>
</evidence>
<dbReference type="Gene3D" id="3.30.40.10">
    <property type="entry name" value="Zinc/RING finger domain, C3HC4 (zinc finger)"/>
    <property type="match status" value="1"/>
</dbReference>
<dbReference type="GO" id="GO:0045087">
    <property type="term" value="P:innate immune response"/>
    <property type="evidence" value="ECO:0007669"/>
    <property type="project" value="UniProtKB-KW"/>
</dbReference>
<dbReference type="GeneTree" id="ENSGT01150000286899"/>
<dbReference type="GO" id="GO:0005737">
    <property type="term" value="C:cytoplasm"/>
    <property type="evidence" value="ECO:0007669"/>
    <property type="project" value="UniProtKB-ARBA"/>
</dbReference>
<evidence type="ECO:0000259" key="9">
    <source>
        <dbReference type="PROSITE" id="PS50119"/>
    </source>
</evidence>
<dbReference type="PROSITE" id="PS50119">
    <property type="entry name" value="ZF_BBOX"/>
    <property type="match status" value="1"/>
</dbReference>
<evidence type="ECO:0000256" key="1">
    <source>
        <dbReference type="ARBA" id="ARBA00022588"/>
    </source>
</evidence>
<proteinExistence type="predicted"/>
<keyword evidence="2" id="KW-0479">Metal-binding</keyword>
<dbReference type="Pfam" id="PF00622">
    <property type="entry name" value="SPRY"/>
    <property type="match status" value="1"/>
</dbReference>
<dbReference type="InterPro" id="IPR006574">
    <property type="entry name" value="PRY"/>
</dbReference>
<dbReference type="Gene3D" id="4.10.830.40">
    <property type="match status" value="1"/>
</dbReference>
<dbReference type="Ensembl" id="ENSSFOT00015031006.2">
    <property type="protein sequence ID" value="ENSSFOP00015030658.2"/>
    <property type="gene ID" value="ENSSFOG00015018614.2"/>
</dbReference>
<dbReference type="PANTHER" id="PTHR25465:SF5">
    <property type="entry name" value="E3 UBIQUITIN_ISG15 LIGASE TRIM25-RELATED"/>
    <property type="match status" value="1"/>
</dbReference>
<evidence type="ECO:0000259" key="10">
    <source>
        <dbReference type="PROSITE" id="PS50188"/>
    </source>
</evidence>
<dbReference type="InterPro" id="IPR001870">
    <property type="entry name" value="B30.2/SPRY"/>
</dbReference>
<dbReference type="SMART" id="SM00336">
    <property type="entry name" value="BBOX"/>
    <property type="match status" value="1"/>
</dbReference>
<feature type="domain" description="B box-type" evidence="9">
    <location>
        <begin position="149"/>
        <end position="189"/>
    </location>
</feature>
<dbReference type="InterPro" id="IPR017907">
    <property type="entry name" value="Znf_RING_CS"/>
</dbReference>
<keyword evidence="4" id="KW-0862">Zinc</keyword>
<dbReference type="SUPFAM" id="SSF57850">
    <property type="entry name" value="RING/U-box"/>
    <property type="match status" value="1"/>
</dbReference>
<dbReference type="InterPro" id="IPR000315">
    <property type="entry name" value="Znf_B-box"/>
</dbReference>
<dbReference type="CDD" id="cd19769">
    <property type="entry name" value="Bbox2_TRIM16-like"/>
    <property type="match status" value="1"/>
</dbReference>
<dbReference type="SMART" id="SM00184">
    <property type="entry name" value="RING"/>
    <property type="match status" value="1"/>
</dbReference>
<sequence length="565" mass="64158">MAEASICVAHDHFICPVCLDLLKDPVTIPCGHSYCRDCIEDYWVQADNAGVYRCPQCRQTFTPRPVLGRNTMLAEVLEKVKKAEVQAAPPDRCYAGPGDAECDVCIGRKKKAVKSCLVCLASYCETHLQPHYESPTFKKHKLIDATGQLQDKICSLHEKLLEIYCRTDRQRICRACVMDEHRTHDTVSAAAGRTEKQDQVELMKKEFQQKIQQREEEMEDLRQAVDSLARSAQAALEDTESIFGEMMHSVERRRSEVRDLIGAQEKAAIRWATGLQEQLEQEIAELKRRCSELDKFSTTEDHIEFLQSFQFVCAPPVSGDLPRVTVSPQCSFEDVRKTLSALKDQIEDASKTKLIQISETVQDVDFLKAPEPRTRTQFLQYACQPTLDPNTAHDHLSLSEEHRVATRTTVNQYPHHPDRFNALHQVLCREALCGRSYWEVQWSGRGVDIAVSYRGISRKGRGNNSMFGHNDKSWSLFCSPSGYYFLHSNKRTAVSGPHSSTIGVYLDHRAGTLSFYSVSKDTMTLLHKVQTTFTEPLYPGFWILGSEFGSNFFVKLSSFQCKTDC</sequence>
<dbReference type="Proteomes" id="UP000694397">
    <property type="component" value="Chromosome 9"/>
</dbReference>
<evidence type="ECO:0000256" key="2">
    <source>
        <dbReference type="ARBA" id="ARBA00022723"/>
    </source>
</evidence>
<dbReference type="InterPro" id="IPR013320">
    <property type="entry name" value="ConA-like_dom_sf"/>
</dbReference>